<gene>
    <name evidence="1" type="ORF">NQ314_003099</name>
</gene>
<evidence type="ECO:0000313" key="2">
    <source>
        <dbReference type="Proteomes" id="UP001162156"/>
    </source>
</evidence>
<protein>
    <submittedName>
        <fullName evidence="1">Uncharacterized protein</fullName>
    </submittedName>
</protein>
<sequence>MSKEAHREGVLSRNETVKDIMDTWTERPGFPVVTAIADYEKKQNPYFSGKSLTANQALMQSDNFLLRMFVLNQQFGEYF</sequence>
<dbReference type="AlphaFoldDB" id="A0AAV8ZPY9"/>
<organism evidence="1 2">
    <name type="scientific">Rhamnusium bicolor</name>
    <dbReference type="NCBI Taxonomy" id="1586634"/>
    <lineage>
        <taxon>Eukaryota</taxon>
        <taxon>Metazoa</taxon>
        <taxon>Ecdysozoa</taxon>
        <taxon>Arthropoda</taxon>
        <taxon>Hexapoda</taxon>
        <taxon>Insecta</taxon>
        <taxon>Pterygota</taxon>
        <taxon>Neoptera</taxon>
        <taxon>Endopterygota</taxon>
        <taxon>Coleoptera</taxon>
        <taxon>Polyphaga</taxon>
        <taxon>Cucujiformia</taxon>
        <taxon>Chrysomeloidea</taxon>
        <taxon>Cerambycidae</taxon>
        <taxon>Lepturinae</taxon>
        <taxon>Rhagiini</taxon>
        <taxon>Rhamnusium</taxon>
    </lineage>
</organism>
<evidence type="ECO:0000313" key="1">
    <source>
        <dbReference type="EMBL" id="KAJ8967087.1"/>
    </source>
</evidence>
<dbReference type="EMBL" id="JANEYF010000898">
    <property type="protein sequence ID" value="KAJ8967087.1"/>
    <property type="molecule type" value="Genomic_DNA"/>
</dbReference>
<accession>A0AAV8ZPY9</accession>
<name>A0AAV8ZPY9_9CUCU</name>
<dbReference type="Proteomes" id="UP001162156">
    <property type="component" value="Unassembled WGS sequence"/>
</dbReference>
<keyword evidence="2" id="KW-1185">Reference proteome</keyword>
<reference evidence="1" key="1">
    <citation type="journal article" date="2023" name="Insect Mol. Biol.">
        <title>Genome sequencing provides insights into the evolution of gene families encoding plant cell wall-degrading enzymes in longhorned beetles.</title>
        <authorList>
            <person name="Shin N.R."/>
            <person name="Okamura Y."/>
            <person name="Kirsch R."/>
            <person name="Pauchet Y."/>
        </authorList>
    </citation>
    <scope>NUCLEOTIDE SEQUENCE</scope>
    <source>
        <strain evidence="1">RBIC_L_NR</strain>
    </source>
</reference>
<proteinExistence type="predicted"/>
<comment type="caution">
    <text evidence="1">The sequence shown here is derived from an EMBL/GenBank/DDBJ whole genome shotgun (WGS) entry which is preliminary data.</text>
</comment>